<name>A0ABQ2F9K3_9MICO</name>
<feature type="domain" description="CinA C-terminal" evidence="2">
    <location>
        <begin position="5"/>
        <end position="154"/>
    </location>
</feature>
<dbReference type="InterPro" id="IPR008136">
    <property type="entry name" value="CinA_C"/>
</dbReference>
<gene>
    <name evidence="3" type="ORF">GCM10011509_11080</name>
</gene>
<feature type="region of interest" description="Disordered" evidence="1">
    <location>
        <begin position="158"/>
        <end position="181"/>
    </location>
</feature>
<keyword evidence="4" id="KW-1185">Reference proteome</keyword>
<dbReference type="Gene3D" id="3.90.950.20">
    <property type="entry name" value="CinA-like"/>
    <property type="match status" value="1"/>
</dbReference>
<accession>A0ABQ2F9K3</accession>
<evidence type="ECO:0000259" key="2">
    <source>
        <dbReference type="Pfam" id="PF02464"/>
    </source>
</evidence>
<dbReference type="EMBL" id="BMLB01000002">
    <property type="protein sequence ID" value="GGK64576.1"/>
    <property type="molecule type" value="Genomic_DNA"/>
</dbReference>
<proteinExistence type="predicted"/>
<dbReference type="RefSeq" id="WP_029202261.1">
    <property type="nucleotide sequence ID" value="NZ_BMLB01000002.1"/>
</dbReference>
<evidence type="ECO:0000313" key="3">
    <source>
        <dbReference type="EMBL" id="GGK64576.1"/>
    </source>
</evidence>
<dbReference type="NCBIfam" id="TIGR00199">
    <property type="entry name" value="PncC_domain"/>
    <property type="match status" value="1"/>
</dbReference>
<dbReference type="Pfam" id="PF02464">
    <property type="entry name" value="CinA"/>
    <property type="match status" value="1"/>
</dbReference>
<comment type="caution">
    <text evidence="3">The sequence shown here is derived from an EMBL/GenBank/DDBJ whole genome shotgun (WGS) entry which is preliminary data.</text>
</comment>
<dbReference type="SUPFAM" id="SSF142433">
    <property type="entry name" value="CinA-like"/>
    <property type="match status" value="1"/>
</dbReference>
<reference evidence="4" key="1">
    <citation type="journal article" date="2019" name="Int. J. Syst. Evol. Microbiol.">
        <title>The Global Catalogue of Microorganisms (GCM) 10K type strain sequencing project: providing services to taxonomists for standard genome sequencing and annotation.</title>
        <authorList>
            <consortium name="The Broad Institute Genomics Platform"/>
            <consortium name="The Broad Institute Genome Sequencing Center for Infectious Disease"/>
            <person name="Wu L."/>
            <person name="Ma J."/>
        </authorList>
    </citation>
    <scope>NUCLEOTIDE SEQUENCE [LARGE SCALE GENOMIC DNA]</scope>
    <source>
        <strain evidence="4">CGMCC 1.5362</strain>
    </source>
</reference>
<sequence>MTEDPASRVVHLLRARGESVAAAESLTGGLVCAALTDVPGASAVVRGGVVAYAAEVKRDVLRVPPELLARHGTVSAECAAAMAEGVRSLTCAGWGVATTGVAGPDPSEGHPVGTVHVAVAGEHGTTTRALHLCGSRTGVRLATVAGALALLEESVAASGGAGGTVGHPDPAACRDTDTDEG</sequence>
<feature type="compositionally biased region" description="Basic and acidic residues" evidence="1">
    <location>
        <begin position="172"/>
        <end position="181"/>
    </location>
</feature>
<organism evidence="3 4">
    <name type="scientific">Ornithinimicrobium pekingense</name>
    <dbReference type="NCBI Taxonomy" id="384677"/>
    <lineage>
        <taxon>Bacteria</taxon>
        <taxon>Bacillati</taxon>
        <taxon>Actinomycetota</taxon>
        <taxon>Actinomycetes</taxon>
        <taxon>Micrococcales</taxon>
        <taxon>Ornithinimicrobiaceae</taxon>
        <taxon>Ornithinimicrobium</taxon>
    </lineage>
</organism>
<dbReference type="InterPro" id="IPR036653">
    <property type="entry name" value="CinA-like_C"/>
</dbReference>
<protein>
    <submittedName>
        <fullName evidence="3">Competence damage-inducible protein A</fullName>
    </submittedName>
</protein>
<evidence type="ECO:0000256" key="1">
    <source>
        <dbReference type="SAM" id="MobiDB-lite"/>
    </source>
</evidence>
<evidence type="ECO:0000313" key="4">
    <source>
        <dbReference type="Proteomes" id="UP000662111"/>
    </source>
</evidence>
<dbReference type="Proteomes" id="UP000662111">
    <property type="component" value="Unassembled WGS sequence"/>
</dbReference>